<keyword evidence="3" id="KW-1185">Reference proteome</keyword>
<dbReference type="AlphaFoldDB" id="A0A180G676"/>
<proteinExistence type="predicted"/>
<name>A0A180G676_PUCT1</name>
<reference evidence="2 3" key="3">
    <citation type="journal article" date="2017" name="G3 (Bethesda)">
        <title>Comparative analysis highlights variable genome content of wheat rusts and divergence of the mating loci.</title>
        <authorList>
            <person name="Cuomo C.A."/>
            <person name="Bakkeren G."/>
            <person name="Khalil H.B."/>
            <person name="Panwar V."/>
            <person name="Joly D."/>
            <person name="Linning R."/>
            <person name="Sakthikumar S."/>
            <person name="Song X."/>
            <person name="Adiconis X."/>
            <person name="Fan L."/>
            <person name="Goldberg J.M."/>
            <person name="Levin J.Z."/>
            <person name="Young S."/>
            <person name="Zeng Q."/>
            <person name="Anikster Y."/>
            <person name="Bruce M."/>
            <person name="Wang M."/>
            <person name="Yin C."/>
            <person name="McCallum B."/>
            <person name="Szabo L.J."/>
            <person name="Hulbert S."/>
            <person name="Chen X."/>
            <person name="Fellers J.P."/>
        </authorList>
    </citation>
    <scope>NUCLEOTIDE SEQUENCE</scope>
    <source>
        <strain evidence="3">Isolate 1-1 / race 1 (BBBD)</strain>
        <strain evidence="2">isolate 1-1 / race 1 (BBBD)</strain>
    </source>
</reference>
<organism evidence="1">
    <name type="scientific">Puccinia triticina (isolate 1-1 / race 1 (BBBD))</name>
    <name type="common">Brown leaf rust fungus</name>
    <dbReference type="NCBI Taxonomy" id="630390"/>
    <lineage>
        <taxon>Eukaryota</taxon>
        <taxon>Fungi</taxon>
        <taxon>Dikarya</taxon>
        <taxon>Basidiomycota</taxon>
        <taxon>Pucciniomycotina</taxon>
        <taxon>Pucciniomycetes</taxon>
        <taxon>Pucciniales</taxon>
        <taxon>Pucciniaceae</taxon>
        <taxon>Puccinia</taxon>
    </lineage>
</organism>
<protein>
    <submittedName>
        <fullName evidence="1 2">Uncharacterized protein</fullName>
    </submittedName>
</protein>
<gene>
    <name evidence="1" type="ORF">PTTG_29146</name>
</gene>
<dbReference type="EMBL" id="ADAS02000213">
    <property type="protein sequence ID" value="OAV88104.1"/>
    <property type="molecule type" value="Genomic_DNA"/>
</dbReference>
<evidence type="ECO:0000313" key="2">
    <source>
        <dbReference type="EnsemblFungi" id="PTTG_29146-t43_1-p1"/>
    </source>
</evidence>
<sequence>MVKEELESKFRLLPETLYYDGSFPDQAIGGLDQVPTSRRHRALHGLQVRRS</sequence>
<reference evidence="2" key="4">
    <citation type="submission" date="2025-05" db="UniProtKB">
        <authorList>
            <consortium name="EnsemblFungi"/>
        </authorList>
    </citation>
    <scope>IDENTIFICATION</scope>
    <source>
        <strain evidence="2">isolate 1-1 / race 1 (BBBD)</strain>
    </source>
</reference>
<reference evidence="1" key="2">
    <citation type="submission" date="2016-05" db="EMBL/GenBank/DDBJ databases">
        <title>Comparative analysis highlights variable genome content of wheat rusts and divergence of the mating loci.</title>
        <authorList>
            <person name="Cuomo C.A."/>
            <person name="Bakkeren G."/>
            <person name="Szabo L."/>
            <person name="Khalil H."/>
            <person name="Joly D."/>
            <person name="Goldberg J."/>
            <person name="Young S."/>
            <person name="Zeng Q."/>
            <person name="Fellers J."/>
        </authorList>
    </citation>
    <scope>NUCLEOTIDE SEQUENCE [LARGE SCALE GENOMIC DNA]</scope>
    <source>
        <strain evidence="1">1-1 BBBD Race 1</strain>
    </source>
</reference>
<evidence type="ECO:0000313" key="3">
    <source>
        <dbReference type="Proteomes" id="UP000005240"/>
    </source>
</evidence>
<evidence type="ECO:0000313" key="1">
    <source>
        <dbReference type="EMBL" id="OAV88104.1"/>
    </source>
</evidence>
<accession>A0A180G676</accession>
<dbReference type="Proteomes" id="UP000005240">
    <property type="component" value="Unassembled WGS sequence"/>
</dbReference>
<dbReference type="EnsemblFungi" id="PTTG_29146-t43_1">
    <property type="protein sequence ID" value="PTTG_29146-t43_1-p1"/>
    <property type="gene ID" value="PTTG_29146"/>
</dbReference>
<reference evidence="1" key="1">
    <citation type="submission" date="2009-11" db="EMBL/GenBank/DDBJ databases">
        <authorList>
            <consortium name="The Broad Institute Genome Sequencing Platform"/>
            <person name="Ward D."/>
            <person name="Feldgarden M."/>
            <person name="Earl A."/>
            <person name="Young S.K."/>
            <person name="Zeng Q."/>
            <person name="Koehrsen M."/>
            <person name="Alvarado L."/>
            <person name="Berlin A."/>
            <person name="Bochicchio J."/>
            <person name="Borenstein D."/>
            <person name="Chapman S.B."/>
            <person name="Chen Z."/>
            <person name="Engels R."/>
            <person name="Freedman E."/>
            <person name="Gellesch M."/>
            <person name="Goldberg J."/>
            <person name="Griggs A."/>
            <person name="Gujja S."/>
            <person name="Heilman E."/>
            <person name="Heiman D."/>
            <person name="Hepburn T."/>
            <person name="Howarth C."/>
            <person name="Jen D."/>
            <person name="Larson L."/>
            <person name="Lewis B."/>
            <person name="Mehta T."/>
            <person name="Park D."/>
            <person name="Pearson M."/>
            <person name="Roberts A."/>
            <person name="Saif S."/>
            <person name="Shea T."/>
            <person name="Shenoy N."/>
            <person name="Sisk P."/>
            <person name="Stolte C."/>
            <person name="Sykes S."/>
            <person name="Thomson T."/>
            <person name="Walk T."/>
            <person name="White J."/>
            <person name="Yandava C."/>
            <person name="Izard J."/>
            <person name="Baranova O.V."/>
            <person name="Blanton J.M."/>
            <person name="Tanner A.C."/>
            <person name="Dewhirst F.E."/>
            <person name="Haas B."/>
            <person name="Nusbaum C."/>
            <person name="Birren B."/>
        </authorList>
    </citation>
    <scope>NUCLEOTIDE SEQUENCE [LARGE SCALE GENOMIC DNA]</scope>
    <source>
        <strain evidence="1">1-1 BBBD Race 1</strain>
    </source>
</reference>
<dbReference type="VEuPathDB" id="FungiDB:PTTG_29146"/>